<dbReference type="Proteomes" id="UP001432075">
    <property type="component" value="Chromosome"/>
</dbReference>
<dbReference type="EMBL" id="CP108057">
    <property type="protein sequence ID" value="WUO48814.1"/>
    <property type="molecule type" value="Genomic_DNA"/>
</dbReference>
<proteinExistence type="predicted"/>
<reference evidence="1" key="1">
    <citation type="submission" date="2022-10" db="EMBL/GenBank/DDBJ databases">
        <title>The complete genomes of actinobacterial strains from the NBC collection.</title>
        <authorList>
            <person name="Joergensen T.S."/>
            <person name="Alvarez Arevalo M."/>
            <person name="Sterndorff E.B."/>
            <person name="Faurdal D."/>
            <person name="Vuksanovic O."/>
            <person name="Mourched A.-S."/>
            <person name="Charusanti P."/>
            <person name="Shaw S."/>
            <person name="Blin K."/>
            <person name="Weber T."/>
        </authorList>
    </citation>
    <scope>NUCLEOTIDE SEQUENCE</scope>
    <source>
        <strain evidence="1">NBC_00283</strain>
    </source>
</reference>
<evidence type="ECO:0000313" key="1">
    <source>
        <dbReference type="EMBL" id="WUO48814.1"/>
    </source>
</evidence>
<dbReference type="RefSeq" id="WP_328776611.1">
    <property type="nucleotide sequence ID" value="NZ_CP108057.1"/>
</dbReference>
<keyword evidence="1" id="KW-0238">DNA-binding</keyword>
<gene>
    <name evidence="1" type="ORF">OHU17_24910</name>
</gene>
<organism evidence="1 2">
    <name type="scientific">Streptomyces goshikiensis</name>
    <dbReference type="NCBI Taxonomy" id="1942"/>
    <lineage>
        <taxon>Bacteria</taxon>
        <taxon>Bacillati</taxon>
        <taxon>Actinomycetota</taxon>
        <taxon>Actinomycetes</taxon>
        <taxon>Kitasatosporales</taxon>
        <taxon>Streptomycetaceae</taxon>
        <taxon>Streptomyces</taxon>
    </lineage>
</organism>
<accession>A0ABZ1RQM6</accession>
<dbReference type="InterPro" id="IPR011006">
    <property type="entry name" value="CheY-like_superfamily"/>
</dbReference>
<sequence length="119" mass="12340">MPVTHRTARSLRVLLHPPNPPLAVRLGLQPDLEVVPSPMARPAVALVEELAEVGEVLADDPECRVLLMTGSAHPGLAQAAVAAGAAGLVLRDGPIEDLADAIRRAARGEPATDPTLTTP</sequence>
<keyword evidence="2" id="KW-1185">Reference proteome</keyword>
<dbReference type="Gene3D" id="3.40.50.2300">
    <property type="match status" value="1"/>
</dbReference>
<evidence type="ECO:0000313" key="2">
    <source>
        <dbReference type="Proteomes" id="UP001432075"/>
    </source>
</evidence>
<protein>
    <submittedName>
        <fullName evidence="1">DNA-binding response regulator</fullName>
    </submittedName>
</protein>
<dbReference type="GO" id="GO:0003677">
    <property type="term" value="F:DNA binding"/>
    <property type="evidence" value="ECO:0007669"/>
    <property type="project" value="UniProtKB-KW"/>
</dbReference>
<dbReference type="SUPFAM" id="SSF52172">
    <property type="entry name" value="CheY-like"/>
    <property type="match status" value="1"/>
</dbReference>
<name>A0ABZ1RQM6_9ACTN</name>